<reference evidence="1 3" key="2">
    <citation type="journal article" date="2013" name="Nature">
        <title>Insights into bilaterian evolution from three spiralian genomes.</title>
        <authorList>
            <person name="Simakov O."/>
            <person name="Marletaz F."/>
            <person name="Cho S.J."/>
            <person name="Edsinger-Gonzales E."/>
            <person name="Havlak P."/>
            <person name="Hellsten U."/>
            <person name="Kuo D.H."/>
            <person name="Larsson T."/>
            <person name="Lv J."/>
            <person name="Arendt D."/>
            <person name="Savage R."/>
            <person name="Osoegawa K."/>
            <person name="de Jong P."/>
            <person name="Grimwood J."/>
            <person name="Chapman J.A."/>
            <person name="Shapiro H."/>
            <person name="Aerts A."/>
            <person name="Otillar R.P."/>
            <person name="Terry A.Y."/>
            <person name="Boore J.L."/>
            <person name="Grigoriev I.V."/>
            <person name="Lindberg D.R."/>
            <person name="Seaver E.C."/>
            <person name="Weisblat D.A."/>
            <person name="Putnam N.H."/>
            <person name="Rokhsar D.S."/>
        </authorList>
    </citation>
    <scope>NUCLEOTIDE SEQUENCE</scope>
</reference>
<dbReference type="RefSeq" id="XP_009017971.1">
    <property type="nucleotide sequence ID" value="XM_009019723.1"/>
</dbReference>
<protein>
    <submittedName>
        <fullName evidence="1 2">Uncharacterized protein</fullName>
    </submittedName>
</protein>
<dbReference type="EMBL" id="AMQM01004448">
    <property type="status" value="NOT_ANNOTATED_CDS"/>
    <property type="molecule type" value="Genomic_DNA"/>
</dbReference>
<dbReference type="HOGENOM" id="CLU_1671235_0_0_1"/>
<dbReference type="Proteomes" id="UP000015101">
    <property type="component" value="Unassembled WGS sequence"/>
</dbReference>
<evidence type="ECO:0000313" key="3">
    <source>
        <dbReference type="Proteomes" id="UP000015101"/>
    </source>
</evidence>
<reference evidence="2" key="3">
    <citation type="submission" date="2015-06" db="UniProtKB">
        <authorList>
            <consortium name="EnsemblMetazoa"/>
        </authorList>
    </citation>
    <scope>IDENTIFICATION</scope>
</reference>
<accession>T1F6D0</accession>
<dbReference type="InParanoid" id="T1F6D0"/>
<dbReference type="AlphaFoldDB" id="T1F6D0"/>
<keyword evidence="3" id="KW-1185">Reference proteome</keyword>
<name>T1F6D0_HELRO</name>
<evidence type="ECO:0000313" key="2">
    <source>
        <dbReference type="EnsemblMetazoa" id="HelroP173106"/>
    </source>
</evidence>
<dbReference type="EMBL" id="KB096551">
    <property type="protein sequence ID" value="ESO04035.1"/>
    <property type="molecule type" value="Genomic_DNA"/>
</dbReference>
<sequence length="158" mass="18376">MNRYLLKKYRLMYTNPNQLLQKQRAKPYRTESTDIYLQSLSAKLDIKNYANQQISIFAMLNKGVANKALYNNVDDIKKRYNINNLTELSKNIKNVTSSKSTETKEIHRTAPELKKVHNFWIKSFDFLHGELARQMGKAIRNPDNLTNCFTDGVTALKT</sequence>
<dbReference type="EnsemblMetazoa" id="HelroT173106">
    <property type="protein sequence ID" value="HelroP173106"/>
    <property type="gene ID" value="HelroG173106"/>
</dbReference>
<dbReference type="GeneID" id="20204379"/>
<dbReference type="KEGG" id="hro:HELRODRAFT_173106"/>
<proteinExistence type="predicted"/>
<organism evidence="2 3">
    <name type="scientific">Helobdella robusta</name>
    <name type="common">Californian leech</name>
    <dbReference type="NCBI Taxonomy" id="6412"/>
    <lineage>
        <taxon>Eukaryota</taxon>
        <taxon>Metazoa</taxon>
        <taxon>Spiralia</taxon>
        <taxon>Lophotrochozoa</taxon>
        <taxon>Annelida</taxon>
        <taxon>Clitellata</taxon>
        <taxon>Hirudinea</taxon>
        <taxon>Rhynchobdellida</taxon>
        <taxon>Glossiphoniidae</taxon>
        <taxon>Helobdella</taxon>
    </lineage>
</organism>
<gene>
    <name evidence="2" type="primary">20204379</name>
    <name evidence="1" type="ORF">HELRODRAFT_173106</name>
</gene>
<dbReference type="CTD" id="20204379"/>
<evidence type="ECO:0000313" key="1">
    <source>
        <dbReference type="EMBL" id="ESO04035.1"/>
    </source>
</evidence>
<reference evidence="3" key="1">
    <citation type="submission" date="2012-12" db="EMBL/GenBank/DDBJ databases">
        <authorList>
            <person name="Hellsten U."/>
            <person name="Grimwood J."/>
            <person name="Chapman J.A."/>
            <person name="Shapiro H."/>
            <person name="Aerts A."/>
            <person name="Otillar R.P."/>
            <person name="Terry A.Y."/>
            <person name="Boore J.L."/>
            <person name="Simakov O."/>
            <person name="Marletaz F."/>
            <person name="Cho S.-J."/>
            <person name="Edsinger-Gonzales E."/>
            <person name="Havlak P."/>
            <person name="Kuo D.-H."/>
            <person name="Larsson T."/>
            <person name="Lv J."/>
            <person name="Arendt D."/>
            <person name="Savage R."/>
            <person name="Osoegawa K."/>
            <person name="de Jong P."/>
            <person name="Lindberg D.R."/>
            <person name="Seaver E.C."/>
            <person name="Weisblat D.A."/>
            <person name="Putnam N.H."/>
            <person name="Grigoriev I.V."/>
            <person name="Rokhsar D.S."/>
        </authorList>
    </citation>
    <scope>NUCLEOTIDE SEQUENCE</scope>
</reference>